<dbReference type="InterPro" id="IPR002219">
    <property type="entry name" value="PKC_DAG/PE"/>
</dbReference>
<gene>
    <name evidence="21" type="primary">PRKCE</name>
    <name evidence="21" type="ORF">WISP_19501</name>
</gene>
<evidence type="ECO:0000256" key="3">
    <source>
        <dbReference type="ARBA" id="ARBA00022527"/>
    </source>
</evidence>
<evidence type="ECO:0000256" key="5">
    <source>
        <dbReference type="ARBA" id="ARBA00022679"/>
    </source>
</evidence>
<dbReference type="InterPro" id="IPR011009">
    <property type="entry name" value="Kinase-like_dom_sf"/>
</dbReference>
<dbReference type="InterPro" id="IPR020454">
    <property type="entry name" value="DAG/PE-bd"/>
</dbReference>
<keyword evidence="9" id="KW-0863">Zinc-finger</keyword>
<dbReference type="Pfam" id="PF00130">
    <property type="entry name" value="C1_1"/>
    <property type="match status" value="2"/>
</dbReference>
<dbReference type="InterPro" id="IPR034669">
    <property type="entry name" value="nPKC_epsilon"/>
</dbReference>
<evidence type="ECO:0000256" key="16">
    <source>
        <dbReference type="PROSITE-ProRule" id="PRU10141"/>
    </source>
</evidence>
<dbReference type="PANTHER" id="PTHR24351">
    <property type="entry name" value="RIBOSOMAL PROTEIN S6 KINASE"/>
    <property type="match status" value="1"/>
</dbReference>
<keyword evidence="10 15" id="KW-0418">Kinase</keyword>
<feature type="region of interest" description="Disordered" evidence="17">
    <location>
        <begin position="176"/>
        <end position="207"/>
    </location>
</feature>
<dbReference type="PROSITE" id="PS00107">
    <property type="entry name" value="PROTEIN_KINASE_ATP"/>
    <property type="match status" value="1"/>
</dbReference>
<proteinExistence type="inferred from homology"/>
<dbReference type="InterPro" id="IPR000719">
    <property type="entry name" value="Prot_kinase_dom"/>
</dbReference>
<accession>A0ABQ9DT94</accession>
<evidence type="ECO:0000256" key="11">
    <source>
        <dbReference type="ARBA" id="ARBA00022833"/>
    </source>
</evidence>
<keyword evidence="11" id="KW-0862">Zinc</keyword>
<dbReference type="Gene3D" id="3.30.60.20">
    <property type="match status" value="2"/>
</dbReference>
<evidence type="ECO:0000256" key="1">
    <source>
        <dbReference type="ARBA" id="ARBA00005490"/>
    </source>
</evidence>
<evidence type="ECO:0000256" key="12">
    <source>
        <dbReference type="ARBA" id="ARBA00022840"/>
    </source>
</evidence>
<organism evidence="21 22">
    <name type="scientific">Willisornis vidua</name>
    <name type="common">Xingu scale-backed antbird</name>
    <dbReference type="NCBI Taxonomy" id="1566151"/>
    <lineage>
        <taxon>Eukaryota</taxon>
        <taxon>Metazoa</taxon>
        <taxon>Chordata</taxon>
        <taxon>Craniata</taxon>
        <taxon>Vertebrata</taxon>
        <taxon>Euteleostomi</taxon>
        <taxon>Archelosauria</taxon>
        <taxon>Archosauria</taxon>
        <taxon>Dinosauria</taxon>
        <taxon>Saurischia</taxon>
        <taxon>Theropoda</taxon>
        <taxon>Coelurosauria</taxon>
        <taxon>Aves</taxon>
        <taxon>Neognathae</taxon>
        <taxon>Neoaves</taxon>
        <taxon>Telluraves</taxon>
        <taxon>Australaves</taxon>
        <taxon>Passeriformes</taxon>
        <taxon>Thamnophilidae</taxon>
        <taxon>Willisornis</taxon>
    </lineage>
</organism>
<sequence length="657" mass="74737">MRPRKRQGAVRRRVHQVNGHKFMATYLRQPTYCSHCRDFIWGVIGKQGYQCQVCTCVVHKRCHELIITKCAGLKKQETHDEQVGSQRFSVNMPHKFSIHNYKVPTFCDHCGSLLWGLLRQGLQCKVCKMNVHRRCETNVAPNCGVDARGIAKVLADLGVTPDKITNSGQRRKKLIAGAETQPPVPGSASSEEDRSKSAPTSPCDQEIKELENNIRKALSFDNRGEEHRATATTSTDNQLNKPGENGENGEVKQAQGKRIGLEEFNFIKVLGKGSFGKVMLAELKGKDEVYAVKVLKKDVILQDDDVDCTMTEKRILALARKHPYLTQLYCCFQTKWFTTYWFILDCENCDSVNALKLAQVEIGCKSECNMQSQELSKMLSGSQGFISGSSIQQRLQLAQDRLFFVMEYVNGGDLMFQIQRSRKFDEPRSRFYAAEVTSALMFLHQHGVIYRDLKLDNILLDAEGHCKLADFGMCKEGILNGVTTTTFCGTPDYIAPEILQELEYGPSVDWWALGVLMYEMMAGQPPFEADNEDDLFESILHDDVLYPVWLSKEAVSILKAFMTKNPNKRLGCVASQNGEDAIKQHPFFKEIDWVLLEQRKIKPPFKPRIKTKRDVNNFDQDFTREEPVLTLVDETIIKQINQEEFKGFSYFGEELLP</sequence>
<dbReference type="PIRSF" id="PIRSF000551">
    <property type="entry name" value="PKC_delta"/>
    <property type="match status" value="1"/>
</dbReference>
<dbReference type="Pfam" id="PF00069">
    <property type="entry name" value="Pkinase"/>
    <property type="match status" value="2"/>
</dbReference>
<evidence type="ECO:0000256" key="17">
    <source>
        <dbReference type="SAM" id="MobiDB-lite"/>
    </source>
</evidence>
<dbReference type="CDD" id="cd20838">
    <property type="entry name" value="C1_nPKC_epsilon-like_rpt2"/>
    <property type="match status" value="1"/>
</dbReference>
<dbReference type="PROSITE" id="PS00108">
    <property type="entry name" value="PROTEIN_KINASE_ST"/>
    <property type="match status" value="1"/>
</dbReference>
<dbReference type="SMART" id="SM00220">
    <property type="entry name" value="S_TKc"/>
    <property type="match status" value="1"/>
</dbReference>
<dbReference type="InterPro" id="IPR008271">
    <property type="entry name" value="Ser/Thr_kinase_AS"/>
</dbReference>
<dbReference type="CDD" id="cd20835">
    <property type="entry name" value="C1_nPKC_epsilon-like_rpt1"/>
    <property type="match status" value="1"/>
</dbReference>
<dbReference type="SMART" id="SM00109">
    <property type="entry name" value="C1"/>
    <property type="match status" value="2"/>
</dbReference>
<dbReference type="EC" id="2.7.11.13" evidence="2 15"/>
<keyword evidence="3 15" id="KW-0723">Serine/threonine-protein kinase</keyword>
<dbReference type="PROSITE" id="PS51285">
    <property type="entry name" value="AGC_KINASE_CTER"/>
    <property type="match status" value="1"/>
</dbReference>
<comment type="catalytic activity">
    <reaction evidence="14">
        <text>L-seryl-[protein] + ATP = O-phospho-L-seryl-[protein] + ADP + H(+)</text>
        <dbReference type="Rhea" id="RHEA:17989"/>
        <dbReference type="Rhea" id="RHEA-COMP:9863"/>
        <dbReference type="Rhea" id="RHEA-COMP:11604"/>
        <dbReference type="ChEBI" id="CHEBI:15378"/>
        <dbReference type="ChEBI" id="CHEBI:29999"/>
        <dbReference type="ChEBI" id="CHEBI:30616"/>
        <dbReference type="ChEBI" id="CHEBI:83421"/>
        <dbReference type="ChEBI" id="CHEBI:456216"/>
        <dbReference type="EC" id="2.7.11.13"/>
    </reaction>
</comment>
<dbReference type="PRINTS" id="PR00008">
    <property type="entry name" value="DAGPEDOMAIN"/>
</dbReference>
<dbReference type="EMBL" id="WHWB01032339">
    <property type="protein sequence ID" value="KAJ7426043.1"/>
    <property type="molecule type" value="Genomic_DNA"/>
</dbReference>
<evidence type="ECO:0000313" key="22">
    <source>
        <dbReference type="Proteomes" id="UP001145742"/>
    </source>
</evidence>
<evidence type="ECO:0000259" key="18">
    <source>
        <dbReference type="PROSITE" id="PS50011"/>
    </source>
</evidence>
<dbReference type="InterPro" id="IPR046349">
    <property type="entry name" value="C1-like_sf"/>
</dbReference>
<dbReference type="Pfam" id="PF00433">
    <property type="entry name" value="Pkinase_C"/>
    <property type="match status" value="1"/>
</dbReference>
<dbReference type="PROSITE" id="PS50011">
    <property type="entry name" value="PROTEIN_KINASE_DOM"/>
    <property type="match status" value="1"/>
</dbReference>
<protein>
    <recommendedName>
        <fullName evidence="2 15">Protein kinase C</fullName>
        <ecNumber evidence="2 15">2.7.11.13</ecNumber>
    </recommendedName>
</protein>
<feature type="domain" description="Phorbol-ester/DAG-type" evidence="19">
    <location>
        <begin position="93"/>
        <end position="143"/>
    </location>
</feature>
<evidence type="ECO:0000256" key="7">
    <source>
        <dbReference type="ARBA" id="ARBA00022737"/>
    </source>
</evidence>
<dbReference type="Gene3D" id="3.30.200.20">
    <property type="entry name" value="Phosphorylase Kinase, domain 1"/>
    <property type="match status" value="2"/>
</dbReference>
<feature type="domain" description="Phorbol-ester/DAG-type" evidence="19">
    <location>
        <begin position="19"/>
        <end position="70"/>
    </location>
</feature>
<dbReference type="Proteomes" id="UP001145742">
    <property type="component" value="Unassembled WGS sequence"/>
</dbReference>
<name>A0ABQ9DT94_9PASS</name>
<evidence type="ECO:0000256" key="4">
    <source>
        <dbReference type="ARBA" id="ARBA00022553"/>
    </source>
</evidence>
<dbReference type="InterPro" id="IPR014376">
    <property type="entry name" value="Prot_kin_PKC_delta"/>
</dbReference>
<feature type="binding site" evidence="16">
    <location>
        <position position="293"/>
    </location>
    <ligand>
        <name>ATP</name>
        <dbReference type="ChEBI" id="CHEBI:30616"/>
    </ligand>
</feature>
<reference evidence="21" key="1">
    <citation type="submission" date="2019-10" db="EMBL/GenBank/DDBJ databases">
        <authorList>
            <person name="Soares A.E.R."/>
            <person name="Aleixo A."/>
            <person name="Schneider P."/>
            <person name="Miyaki C.Y."/>
            <person name="Schneider M.P."/>
            <person name="Mello C."/>
            <person name="Vasconcelos A.T.R."/>
        </authorList>
    </citation>
    <scope>NUCLEOTIDE SEQUENCE</scope>
    <source>
        <tissue evidence="21">Muscle</tissue>
    </source>
</reference>
<dbReference type="SUPFAM" id="SSF57889">
    <property type="entry name" value="Cysteine-rich domain"/>
    <property type="match status" value="2"/>
</dbReference>
<comment type="caution">
    <text evidence="21">The sequence shown here is derived from an EMBL/GenBank/DDBJ whole genome shotgun (WGS) entry which is preliminary data.</text>
</comment>
<keyword evidence="12 15" id="KW-0067">ATP-binding</keyword>
<keyword evidence="4" id="KW-0597">Phosphoprotein</keyword>
<keyword evidence="7" id="KW-0677">Repeat</keyword>
<dbReference type="SMART" id="SM00133">
    <property type="entry name" value="S_TK_X"/>
    <property type="match status" value="1"/>
</dbReference>
<keyword evidence="6" id="KW-0479">Metal-binding</keyword>
<evidence type="ECO:0000256" key="6">
    <source>
        <dbReference type="ARBA" id="ARBA00022723"/>
    </source>
</evidence>
<dbReference type="SUPFAM" id="SSF56112">
    <property type="entry name" value="Protein kinase-like (PK-like)"/>
    <property type="match status" value="1"/>
</dbReference>
<dbReference type="InterPro" id="IPR000961">
    <property type="entry name" value="AGC-kinase_C"/>
</dbReference>
<comment type="catalytic activity">
    <reaction evidence="13 15">
        <text>L-threonyl-[protein] + ATP = O-phospho-L-threonyl-[protein] + ADP + H(+)</text>
        <dbReference type="Rhea" id="RHEA:46608"/>
        <dbReference type="Rhea" id="RHEA-COMP:11060"/>
        <dbReference type="Rhea" id="RHEA-COMP:11605"/>
        <dbReference type="ChEBI" id="CHEBI:15378"/>
        <dbReference type="ChEBI" id="CHEBI:30013"/>
        <dbReference type="ChEBI" id="CHEBI:30616"/>
        <dbReference type="ChEBI" id="CHEBI:61977"/>
        <dbReference type="ChEBI" id="CHEBI:456216"/>
        <dbReference type="EC" id="2.7.11.13"/>
    </reaction>
</comment>
<keyword evidence="8 15" id="KW-0547">Nucleotide-binding</keyword>
<evidence type="ECO:0000256" key="15">
    <source>
        <dbReference type="PIRNR" id="PIRNR000551"/>
    </source>
</evidence>
<feature type="domain" description="Protein kinase" evidence="18">
    <location>
        <begin position="264"/>
        <end position="588"/>
    </location>
</feature>
<evidence type="ECO:0000259" key="20">
    <source>
        <dbReference type="PROSITE" id="PS51285"/>
    </source>
</evidence>
<evidence type="ECO:0000256" key="10">
    <source>
        <dbReference type="ARBA" id="ARBA00022777"/>
    </source>
</evidence>
<comment type="similarity">
    <text evidence="1 15">Belongs to the protein kinase superfamily. AGC Ser/Thr protein kinase family. PKC subfamily.</text>
</comment>
<evidence type="ECO:0000259" key="19">
    <source>
        <dbReference type="PROSITE" id="PS50081"/>
    </source>
</evidence>
<evidence type="ECO:0000256" key="13">
    <source>
        <dbReference type="ARBA" id="ARBA00047272"/>
    </source>
</evidence>
<keyword evidence="5 15" id="KW-0808">Transferase</keyword>
<feature type="domain" description="AGC-kinase C-terminal" evidence="20">
    <location>
        <begin position="589"/>
        <end position="657"/>
    </location>
</feature>
<dbReference type="InterPro" id="IPR017441">
    <property type="entry name" value="Protein_kinase_ATP_BS"/>
</dbReference>
<feature type="compositionally biased region" description="Polar residues" evidence="17">
    <location>
        <begin position="230"/>
        <end position="240"/>
    </location>
</feature>
<dbReference type="Gene3D" id="1.10.510.10">
    <property type="entry name" value="Transferase(Phosphotransferase) domain 1"/>
    <property type="match status" value="1"/>
</dbReference>
<dbReference type="GO" id="GO:0016301">
    <property type="term" value="F:kinase activity"/>
    <property type="evidence" value="ECO:0007669"/>
    <property type="project" value="UniProtKB-KW"/>
</dbReference>
<evidence type="ECO:0000256" key="9">
    <source>
        <dbReference type="ARBA" id="ARBA00022771"/>
    </source>
</evidence>
<evidence type="ECO:0000256" key="2">
    <source>
        <dbReference type="ARBA" id="ARBA00012429"/>
    </source>
</evidence>
<dbReference type="InterPro" id="IPR017892">
    <property type="entry name" value="Pkinase_C"/>
</dbReference>
<evidence type="ECO:0000256" key="14">
    <source>
        <dbReference type="ARBA" id="ARBA00047470"/>
    </source>
</evidence>
<evidence type="ECO:0000313" key="21">
    <source>
        <dbReference type="EMBL" id="KAJ7426043.1"/>
    </source>
</evidence>
<dbReference type="CDD" id="cd05591">
    <property type="entry name" value="STKc_nPKC_epsilon"/>
    <property type="match status" value="1"/>
</dbReference>
<feature type="region of interest" description="Disordered" evidence="17">
    <location>
        <begin position="219"/>
        <end position="254"/>
    </location>
</feature>
<dbReference type="PROSITE" id="PS50081">
    <property type="entry name" value="ZF_DAG_PE_2"/>
    <property type="match status" value="2"/>
</dbReference>
<dbReference type="PROSITE" id="PS00479">
    <property type="entry name" value="ZF_DAG_PE_1"/>
    <property type="match status" value="1"/>
</dbReference>
<evidence type="ECO:0000256" key="8">
    <source>
        <dbReference type="ARBA" id="ARBA00022741"/>
    </source>
</evidence>
<keyword evidence="22" id="KW-1185">Reference proteome</keyword>